<dbReference type="CDD" id="cd16913">
    <property type="entry name" value="YkuD_like"/>
    <property type="match status" value="1"/>
</dbReference>
<evidence type="ECO:0000313" key="1">
    <source>
        <dbReference type="EMBL" id="PIU75385.1"/>
    </source>
</evidence>
<dbReference type="InterPro" id="IPR005490">
    <property type="entry name" value="LD_TPept_cat_dom"/>
</dbReference>
<evidence type="ECO:0008006" key="3">
    <source>
        <dbReference type="Google" id="ProtNLM"/>
    </source>
</evidence>
<evidence type="ECO:0000313" key="2">
    <source>
        <dbReference type="Proteomes" id="UP000228775"/>
    </source>
</evidence>
<protein>
    <recommendedName>
        <fullName evidence="3">YkuD domain-containing protein</fullName>
    </recommendedName>
</protein>
<proteinExistence type="predicted"/>
<name>A0A2M7AXL3_9BACT</name>
<accession>A0A2M7AXL3</accession>
<dbReference type="AlphaFoldDB" id="A0A2M7AXL3"/>
<sequence>MKQKLTSSLLFLMILSFIFVETTGVSESKSGVKDLQIVFQKNVGSKLLISKESSYSFIKEDIVQELYLKKILKDALVKILSLKDANQSQCLVYVDRNPEKQVIVAGFFDVRRQSITIIGIDKVSTGNQKRRGYFITPVGIFEHSRDYQALGTKNDKGWRGLGAKGSRVWDFGWRTTFNKKGEEVDIRLLMHATDPDFGESRLGRVASKGCVRISGKLNRFLDKYKILDGRGKYLMVGDSRLFNKS</sequence>
<dbReference type="GO" id="GO:0016740">
    <property type="term" value="F:transferase activity"/>
    <property type="evidence" value="ECO:0007669"/>
    <property type="project" value="InterPro"/>
</dbReference>
<comment type="caution">
    <text evidence="1">The sequence shown here is derived from an EMBL/GenBank/DDBJ whole genome shotgun (WGS) entry which is preliminary data.</text>
</comment>
<reference evidence="2" key="1">
    <citation type="submission" date="2017-09" db="EMBL/GenBank/DDBJ databases">
        <title>Depth-based differentiation of microbial function through sediment-hosted aquifers and enrichment of novel symbionts in the deep terrestrial subsurface.</title>
        <authorList>
            <person name="Probst A.J."/>
            <person name="Ladd B."/>
            <person name="Jarett J.K."/>
            <person name="Geller-Mcgrath D.E."/>
            <person name="Sieber C.M.K."/>
            <person name="Emerson J.B."/>
            <person name="Anantharaman K."/>
            <person name="Thomas B.C."/>
            <person name="Malmstrom R."/>
            <person name="Stieglmeier M."/>
            <person name="Klingl A."/>
            <person name="Woyke T."/>
            <person name="Ryan C.M."/>
            <person name="Banfield J.F."/>
        </authorList>
    </citation>
    <scope>NUCLEOTIDE SEQUENCE [LARGE SCALE GENOMIC DNA]</scope>
</reference>
<gene>
    <name evidence="1" type="ORF">COS76_01095</name>
</gene>
<organism evidence="1 2">
    <name type="scientific">Candidatus Portnoybacteria bacterium CG06_land_8_20_14_3_00_39_12</name>
    <dbReference type="NCBI Taxonomy" id="1974809"/>
    <lineage>
        <taxon>Bacteria</taxon>
        <taxon>Candidatus Portnoyibacteriota</taxon>
    </lineage>
</organism>
<dbReference type="Proteomes" id="UP000228775">
    <property type="component" value="Unassembled WGS sequence"/>
</dbReference>
<dbReference type="EMBL" id="PEVY01000024">
    <property type="protein sequence ID" value="PIU75385.1"/>
    <property type="molecule type" value="Genomic_DNA"/>
</dbReference>